<proteinExistence type="predicted"/>
<dbReference type="RefSeq" id="WP_379685178.1">
    <property type="nucleotide sequence ID" value="NZ_JBHMFJ010000002.1"/>
</dbReference>
<organism evidence="1 2">
    <name type="scientific">Flavobacterium procerum</name>
    <dbReference type="NCBI Taxonomy" id="1455569"/>
    <lineage>
        <taxon>Bacteria</taxon>
        <taxon>Pseudomonadati</taxon>
        <taxon>Bacteroidota</taxon>
        <taxon>Flavobacteriia</taxon>
        <taxon>Flavobacteriales</taxon>
        <taxon>Flavobacteriaceae</taxon>
        <taxon>Flavobacterium</taxon>
    </lineage>
</organism>
<comment type="caution">
    <text evidence="1">The sequence shown here is derived from an EMBL/GenBank/DDBJ whole genome shotgun (WGS) entry which is preliminary data.</text>
</comment>
<evidence type="ECO:0000313" key="1">
    <source>
        <dbReference type="EMBL" id="MFC0077345.1"/>
    </source>
</evidence>
<dbReference type="EMBL" id="JBHLYW010000008">
    <property type="protein sequence ID" value="MFC0077345.1"/>
    <property type="molecule type" value="Genomic_DNA"/>
</dbReference>
<accession>A0ABV6BPG2</accession>
<gene>
    <name evidence="1" type="ORF">ACFFLS_09860</name>
</gene>
<reference evidence="1 2" key="1">
    <citation type="submission" date="2024-09" db="EMBL/GenBank/DDBJ databases">
        <authorList>
            <person name="Sun Q."/>
            <person name="Mori K."/>
        </authorList>
    </citation>
    <scope>NUCLEOTIDE SEQUENCE [LARGE SCALE GENOMIC DNA]</scope>
    <source>
        <strain evidence="1 2">CGMCC 1.12926</strain>
    </source>
</reference>
<name>A0ABV6BPG2_9FLAO</name>
<sequence length="221" mass="26257">MNDIAKAKKDLEKGKLTYCNYSGNIINRYLRYEKELIEILKENNIDFRNEGSSCIVYENQTEHCYCELMEEKINHKYGEKFIDSLLNIADQKYVSKHINDTMYYAQCDTRPNYPNDKEDSADEYSEVMQKEIDNAIIYPKGYVKKLNSDVSAFVNVSFYVDKHGSAKITYFGFVFDNKSNHKFEKYFERELNKIIKTTGWKPAKIRNQNVNSDMVMRYWFE</sequence>
<keyword evidence="2" id="KW-1185">Reference proteome</keyword>
<dbReference type="Proteomes" id="UP001589734">
    <property type="component" value="Unassembled WGS sequence"/>
</dbReference>
<evidence type="ECO:0000313" key="2">
    <source>
        <dbReference type="Proteomes" id="UP001589734"/>
    </source>
</evidence>
<protein>
    <submittedName>
        <fullName evidence="1">Uncharacterized protein</fullName>
    </submittedName>
</protein>